<evidence type="ECO:0000256" key="1">
    <source>
        <dbReference type="ARBA" id="ARBA00022737"/>
    </source>
</evidence>
<dbReference type="InterPro" id="IPR011992">
    <property type="entry name" value="EF-hand-dom_pair"/>
</dbReference>
<accession>A0A8S9YQ16</accession>
<proteinExistence type="predicted"/>
<keyword evidence="1" id="KW-0677">Repeat</keyword>
<comment type="caution">
    <text evidence="4">The sequence shown here is derived from an EMBL/GenBank/DDBJ whole genome shotgun (WGS) entry which is preliminary data.</text>
</comment>
<organism evidence="4 5">
    <name type="scientific">Paragonimus skrjabini miyazakii</name>
    <dbReference type="NCBI Taxonomy" id="59628"/>
    <lineage>
        <taxon>Eukaryota</taxon>
        <taxon>Metazoa</taxon>
        <taxon>Spiralia</taxon>
        <taxon>Lophotrochozoa</taxon>
        <taxon>Platyhelminthes</taxon>
        <taxon>Trematoda</taxon>
        <taxon>Digenea</taxon>
        <taxon>Plagiorchiida</taxon>
        <taxon>Troglotremata</taxon>
        <taxon>Troglotrematidae</taxon>
        <taxon>Paragonimus</taxon>
    </lineage>
</organism>
<evidence type="ECO:0000313" key="4">
    <source>
        <dbReference type="EMBL" id="KAF7255133.1"/>
    </source>
</evidence>
<feature type="domain" description="EF-hand" evidence="3">
    <location>
        <begin position="36"/>
        <end position="71"/>
    </location>
</feature>
<reference evidence="4" key="1">
    <citation type="submission" date="2019-07" db="EMBL/GenBank/DDBJ databases">
        <title>Annotation for the trematode Paragonimus miyazaki's.</title>
        <authorList>
            <person name="Choi Y.-J."/>
        </authorList>
    </citation>
    <scope>NUCLEOTIDE SEQUENCE</scope>
    <source>
        <strain evidence="4">Japan</strain>
    </source>
</reference>
<dbReference type="SMART" id="SM00054">
    <property type="entry name" value="EFh"/>
    <property type="match status" value="3"/>
</dbReference>
<sequence length="180" mass="20436">MAVDSPLLGLFYSLFINKTEYFAMSAKRKMAHLTEETLVEYRAAFDALDYNNSGKISTLEIAPLMRKLGLMPSNLEVDELVAEVDKDKNAALEGITFEQFCIIAARKYNEIYTENDINEAFRTFDLENNGFIPASELRRALCGMGEKLNDDEMDALLETAQQDADGNVHYESFVRNMYDV</sequence>
<dbReference type="Gene3D" id="1.10.238.10">
    <property type="entry name" value="EF-hand"/>
    <property type="match status" value="2"/>
</dbReference>
<dbReference type="GO" id="GO:0016460">
    <property type="term" value="C:myosin II complex"/>
    <property type="evidence" value="ECO:0007669"/>
    <property type="project" value="TreeGrafter"/>
</dbReference>
<dbReference type="EMBL" id="JTDE01004277">
    <property type="protein sequence ID" value="KAF7255133.1"/>
    <property type="molecule type" value="Genomic_DNA"/>
</dbReference>
<dbReference type="PROSITE" id="PS00018">
    <property type="entry name" value="EF_HAND_1"/>
    <property type="match status" value="1"/>
</dbReference>
<keyword evidence="2" id="KW-0106">Calcium</keyword>
<keyword evidence="5" id="KW-1185">Reference proteome</keyword>
<dbReference type="GO" id="GO:0005509">
    <property type="term" value="F:calcium ion binding"/>
    <property type="evidence" value="ECO:0007669"/>
    <property type="project" value="InterPro"/>
</dbReference>
<dbReference type="Proteomes" id="UP000822476">
    <property type="component" value="Unassembled WGS sequence"/>
</dbReference>
<dbReference type="FunFam" id="1.10.238.10:FF:000001">
    <property type="entry name" value="Calmodulin 1"/>
    <property type="match status" value="1"/>
</dbReference>
<evidence type="ECO:0000313" key="5">
    <source>
        <dbReference type="Proteomes" id="UP000822476"/>
    </source>
</evidence>
<evidence type="ECO:0000256" key="2">
    <source>
        <dbReference type="ARBA" id="ARBA00022837"/>
    </source>
</evidence>
<feature type="domain" description="EF-hand" evidence="3">
    <location>
        <begin position="112"/>
        <end position="147"/>
    </location>
</feature>
<gene>
    <name evidence="4" type="ORF">EG68_08132</name>
</gene>
<dbReference type="OrthoDB" id="26525at2759"/>
<dbReference type="PANTHER" id="PTHR23048">
    <property type="entry name" value="MYOSIN LIGHT CHAIN 1, 3"/>
    <property type="match status" value="1"/>
</dbReference>
<dbReference type="SUPFAM" id="SSF47473">
    <property type="entry name" value="EF-hand"/>
    <property type="match status" value="1"/>
</dbReference>
<evidence type="ECO:0000259" key="3">
    <source>
        <dbReference type="PROSITE" id="PS50222"/>
    </source>
</evidence>
<dbReference type="InterPro" id="IPR050230">
    <property type="entry name" value="CALM/Myosin/TropC-like"/>
</dbReference>
<dbReference type="InterPro" id="IPR002048">
    <property type="entry name" value="EF_hand_dom"/>
</dbReference>
<dbReference type="AlphaFoldDB" id="A0A8S9YQ16"/>
<dbReference type="PROSITE" id="PS50222">
    <property type="entry name" value="EF_HAND_2"/>
    <property type="match status" value="2"/>
</dbReference>
<dbReference type="PANTHER" id="PTHR23048:SF0">
    <property type="entry name" value="CALMODULIN LIKE 3"/>
    <property type="match status" value="1"/>
</dbReference>
<name>A0A8S9YQ16_9TREM</name>
<dbReference type="InterPro" id="IPR018247">
    <property type="entry name" value="EF_Hand_1_Ca_BS"/>
</dbReference>
<dbReference type="Pfam" id="PF13499">
    <property type="entry name" value="EF-hand_7"/>
    <property type="match status" value="2"/>
</dbReference>
<protein>
    <recommendedName>
        <fullName evidence="3">EF-hand domain-containing protein</fullName>
    </recommendedName>
</protein>